<protein>
    <submittedName>
        <fullName evidence="7">Uncharacterized protein</fullName>
    </submittedName>
</protein>
<evidence type="ECO:0000256" key="4">
    <source>
        <dbReference type="ARBA" id="ARBA00022989"/>
    </source>
</evidence>
<evidence type="ECO:0000256" key="5">
    <source>
        <dbReference type="ARBA" id="ARBA00023136"/>
    </source>
</evidence>
<feature type="transmembrane region" description="Helical" evidence="6">
    <location>
        <begin position="99"/>
        <end position="118"/>
    </location>
</feature>
<dbReference type="STRING" id="42249.A0A317SVT2"/>
<proteinExistence type="inferred from homology"/>
<keyword evidence="3 6" id="KW-0812">Transmembrane</keyword>
<keyword evidence="5 6" id="KW-0472">Membrane</keyword>
<gene>
    <name evidence="7" type="ORF">C7212DRAFT_362987</name>
</gene>
<evidence type="ECO:0000313" key="7">
    <source>
        <dbReference type="EMBL" id="PWW78538.1"/>
    </source>
</evidence>
<dbReference type="GO" id="GO:0016020">
    <property type="term" value="C:membrane"/>
    <property type="evidence" value="ECO:0007669"/>
    <property type="project" value="UniProtKB-SubCell"/>
</dbReference>
<dbReference type="OrthoDB" id="3648309at2759"/>
<comment type="similarity">
    <text evidence="2">Belongs to the acetate uptake transporter (AceTr) (TC 2.A.96) family.</text>
</comment>
<dbReference type="Proteomes" id="UP000246991">
    <property type="component" value="Unassembled WGS sequence"/>
</dbReference>
<name>A0A317SVT2_9PEZI</name>
<comment type="caution">
    <text evidence="7">The sequence shown here is derived from an EMBL/GenBank/DDBJ whole genome shotgun (WGS) entry which is preliminary data.</text>
</comment>
<keyword evidence="4 6" id="KW-1133">Transmembrane helix</keyword>
<dbReference type="EMBL" id="PYWC01000015">
    <property type="protein sequence ID" value="PWW78538.1"/>
    <property type="molecule type" value="Genomic_DNA"/>
</dbReference>
<dbReference type="Pfam" id="PF01184">
    <property type="entry name" value="Gpr1_Fun34_YaaH"/>
    <property type="match status" value="1"/>
</dbReference>
<reference evidence="7 8" key="1">
    <citation type="submission" date="2018-03" db="EMBL/GenBank/DDBJ databases">
        <title>Genomes of Pezizomycetes fungi and the evolution of truffles.</title>
        <authorList>
            <person name="Murat C."/>
            <person name="Payen T."/>
            <person name="Noel B."/>
            <person name="Kuo A."/>
            <person name="Martin F.M."/>
        </authorList>
    </citation>
    <scope>NUCLEOTIDE SEQUENCE [LARGE SCALE GENOMIC DNA]</scope>
    <source>
        <strain evidence="7">091103-1</strain>
    </source>
</reference>
<keyword evidence="8" id="KW-1185">Reference proteome</keyword>
<sequence>MDIGGQQVSDETGGDALLPQMGLYCAPTYPKETDLERNATFKENSYYYITNGYRHSAATPIGRVPRGGAVMMPAFGGAPQPGPYKLCFTKPANPGSSGLCAFILTTLVLGLVSVSPGGISSPNIAISLAYGCCGLVQISAVWGKRLSKTNLKTPLMRLHPQIIPRILYSPFSLDVTFLILAIVHF</sequence>
<feature type="transmembrane region" description="Helical" evidence="6">
    <location>
        <begin position="162"/>
        <end position="183"/>
    </location>
</feature>
<evidence type="ECO:0000256" key="1">
    <source>
        <dbReference type="ARBA" id="ARBA00004141"/>
    </source>
</evidence>
<evidence type="ECO:0000256" key="2">
    <source>
        <dbReference type="ARBA" id="ARBA00005587"/>
    </source>
</evidence>
<evidence type="ECO:0000313" key="8">
    <source>
        <dbReference type="Proteomes" id="UP000246991"/>
    </source>
</evidence>
<feature type="transmembrane region" description="Helical" evidence="6">
    <location>
        <begin position="124"/>
        <end position="142"/>
    </location>
</feature>
<comment type="subcellular location">
    <subcellularLocation>
        <location evidence="1">Membrane</location>
        <topology evidence="1">Multi-pass membrane protein</topology>
    </subcellularLocation>
</comment>
<organism evidence="7 8">
    <name type="scientific">Tuber magnatum</name>
    <name type="common">white Piedmont truffle</name>
    <dbReference type="NCBI Taxonomy" id="42249"/>
    <lineage>
        <taxon>Eukaryota</taxon>
        <taxon>Fungi</taxon>
        <taxon>Dikarya</taxon>
        <taxon>Ascomycota</taxon>
        <taxon>Pezizomycotina</taxon>
        <taxon>Pezizomycetes</taxon>
        <taxon>Pezizales</taxon>
        <taxon>Tuberaceae</taxon>
        <taxon>Tuber</taxon>
    </lineage>
</organism>
<dbReference type="InterPro" id="IPR000791">
    <property type="entry name" value="Gpr1/Fun34/SatP-like"/>
</dbReference>
<evidence type="ECO:0000256" key="6">
    <source>
        <dbReference type="SAM" id="Phobius"/>
    </source>
</evidence>
<accession>A0A317SVT2</accession>
<evidence type="ECO:0000256" key="3">
    <source>
        <dbReference type="ARBA" id="ARBA00022692"/>
    </source>
</evidence>
<dbReference type="AlphaFoldDB" id="A0A317SVT2"/>